<evidence type="ECO:0000313" key="3">
    <source>
        <dbReference type="Proteomes" id="UP000076552"/>
    </source>
</evidence>
<dbReference type="EMBL" id="LFIV01000053">
    <property type="protein sequence ID" value="KZL72775.1"/>
    <property type="molecule type" value="Genomic_DNA"/>
</dbReference>
<reference evidence="2 3" key="1">
    <citation type="submission" date="2015-06" db="EMBL/GenBank/DDBJ databases">
        <title>Survival trade-offs in plant roots during colonization by closely related pathogenic and mutualistic fungi.</title>
        <authorList>
            <person name="Hacquard S."/>
            <person name="Kracher B."/>
            <person name="Hiruma K."/>
            <person name="Weinman A."/>
            <person name="Muench P."/>
            <person name="Garrido Oter R."/>
            <person name="Ver Loren van Themaat E."/>
            <person name="Dallerey J.-F."/>
            <person name="Damm U."/>
            <person name="Henrissat B."/>
            <person name="Lespinet O."/>
            <person name="Thon M."/>
            <person name="Kemen E."/>
            <person name="McHardy A.C."/>
            <person name="Schulze-Lefert P."/>
            <person name="O'Connell R.J."/>
        </authorList>
    </citation>
    <scope>NUCLEOTIDE SEQUENCE [LARGE SCALE GENOMIC DNA]</scope>
    <source>
        <strain evidence="2 3">0861</strain>
    </source>
</reference>
<gene>
    <name evidence="2" type="ORF">CT0861_02087</name>
</gene>
<keyword evidence="3" id="KW-1185">Reference proteome</keyword>
<protein>
    <submittedName>
        <fullName evidence="2">Uncharacterized protein</fullName>
    </submittedName>
</protein>
<evidence type="ECO:0000313" key="2">
    <source>
        <dbReference type="EMBL" id="KZL72775.1"/>
    </source>
</evidence>
<comment type="caution">
    <text evidence="2">The sequence shown here is derived from an EMBL/GenBank/DDBJ whole genome shotgun (WGS) entry which is preliminary data.</text>
</comment>
<feature type="signal peptide" evidence="1">
    <location>
        <begin position="1"/>
        <end position="19"/>
    </location>
</feature>
<dbReference type="OrthoDB" id="5361405at2759"/>
<sequence length="209" mass="21552">MKASVISQSLLFLVSGVAAAGRYCSWPLERKIDSISPIWTAPELVAGVFVGPSSTTGSIAAGYSYTTSWTITGGVSGSTGLAGIATLGVSTSYGVTTAKGSSLTVSISCPANVRCGITASAYVLEVKGTETIYRCGSKNKYDTSYPCADSADSHCPTTFWNTTDGVAKPFTAYLPLAKSKSNVDQLLAVNYNACTAGTPYEGISPCPGY</sequence>
<proteinExistence type="predicted"/>
<dbReference type="AlphaFoldDB" id="A0A161VNY6"/>
<keyword evidence="1" id="KW-0732">Signal</keyword>
<feature type="chain" id="PRO_5007828645" evidence="1">
    <location>
        <begin position="20"/>
        <end position="209"/>
    </location>
</feature>
<organism evidence="2 3">
    <name type="scientific">Colletotrichum tofieldiae</name>
    <dbReference type="NCBI Taxonomy" id="708197"/>
    <lineage>
        <taxon>Eukaryota</taxon>
        <taxon>Fungi</taxon>
        <taxon>Dikarya</taxon>
        <taxon>Ascomycota</taxon>
        <taxon>Pezizomycotina</taxon>
        <taxon>Sordariomycetes</taxon>
        <taxon>Hypocreomycetidae</taxon>
        <taxon>Glomerellales</taxon>
        <taxon>Glomerellaceae</taxon>
        <taxon>Colletotrichum</taxon>
        <taxon>Colletotrichum spaethianum species complex</taxon>
    </lineage>
</organism>
<accession>A0A161VNY6</accession>
<evidence type="ECO:0000256" key="1">
    <source>
        <dbReference type="SAM" id="SignalP"/>
    </source>
</evidence>
<name>A0A161VNY6_9PEZI</name>
<dbReference type="Proteomes" id="UP000076552">
    <property type="component" value="Unassembled WGS sequence"/>
</dbReference>